<proteinExistence type="predicted"/>
<gene>
    <name evidence="4" type="ORF">BUALT_Bualt13G0037800</name>
</gene>
<name>A0AAV6WK76_9LAMI</name>
<feature type="domain" description="Terpene synthase metal-binding" evidence="3">
    <location>
        <begin position="2"/>
        <end position="52"/>
    </location>
</feature>
<dbReference type="PANTHER" id="PTHR31225">
    <property type="entry name" value="OS04G0344100 PROTEIN-RELATED"/>
    <property type="match status" value="1"/>
</dbReference>
<dbReference type="InterPro" id="IPR050148">
    <property type="entry name" value="Terpene_synthase-like"/>
</dbReference>
<evidence type="ECO:0000313" key="4">
    <source>
        <dbReference type="EMBL" id="KAG8370963.1"/>
    </source>
</evidence>
<dbReference type="GO" id="GO:0010333">
    <property type="term" value="F:terpene synthase activity"/>
    <property type="evidence" value="ECO:0007669"/>
    <property type="project" value="InterPro"/>
</dbReference>
<organism evidence="4 5">
    <name type="scientific">Buddleja alternifolia</name>
    <dbReference type="NCBI Taxonomy" id="168488"/>
    <lineage>
        <taxon>Eukaryota</taxon>
        <taxon>Viridiplantae</taxon>
        <taxon>Streptophyta</taxon>
        <taxon>Embryophyta</taxon>
        <taxon>Tracheophyta</taxon>
        <taxon>Spermatophyta</taxon>
        <taxon>Magnoliopsida</taxon>
        <taxon>eudicotyledons</taxon>
        <taxon>Gunneridae</taxon>
        <taxon>Pentapetalae</taxon>
        <taxon>asterids</taxon>
        <taxon>lamiids</taxon>
        <taxon>Lamiales</taxon>
        <taxon>Scrophulariaceae</taxon>
        <taxon>Buddlejeae</taxon>
        <taxon>Buddleja</taxon>
    </lineage>
</organism>
<dbReference type="EMBL" id="WHWC01000013">
    <property type="protein sequence ID" value="KAG8370963.1"/>
    <property type="molecule type" value="Genomic_DNA"/>
</dbReference>
<dbReference type="InterPro" id="IPR008949">
    <property type="entry name" value="Isoprenoid_synthase_dom_sf"/>
</dbReference>
<dbReference type="Pfam" id="PF03936">
    <property type="entry name" value="Terpene_synth_C"/>
    <property type="match status" value="1"/>
</dbReference>
<dbReference type="Gene3D" id="1.10.600.10">
    <property type="entry name" value="Farnesyl Diphosphate Synthase"/>
    <property type="match status" value="1"/>
</dbReference>
<dbReference type="Proteomes" id="UP000826271">
    <property type="component" value="Unassembled WGS sequence"/>
</dbReference>
<evidence type="ECO:0000313" key="5">
    <source>
        <dbReference type="Proteomes" id="UP000826271"/>
    </source>
</evidence>
<accession>A0AAV6WK76</accession>
<evidence type="ECO:0000256" key="2">
    <source>
        <dbReference type="ARBA" id="ARBA00022842"/>
    </source>
</evidence>
<sequence>MITRLLDDIGTTPVEMERGDVPKTIQCYMKETGVFDKEAQEYTMFLINETWKNLNGEPIEDSPFSQDFITCSINMGRVTHYVYQHGDEQCVQGPDDGSQLKHGARQGRIQNLCLDGGLFWRGGWSTRMVTISE</sequence>
<evidence type="ECO:0000259" key="3">
    <source>
        <dbReference type="Pfam" id="PF03936"/>
    </source>
</evidence>
<evidence type="ECO:0000256" key="1">
    <source>
        <dbReference type="ARBA" id="ARBA00022723"/>
    </source>
</evidence>
<dbReference type="GO" id="GO:0016114">
    <property type="term" value="P:terpenoid biosynthetic process"/>
    <property type="evidence" value="ECO:0007669"/>
    <property type="project" value="InterPro"/>
</dbReference>
<dbReference type="InterPro" id="IPR005630">
    <property type="entry name" value="Terpene_synthase_metal-bd"/>
</dbReference>
<dbReference type="AlphaFoldDB" id="A0AAV6WK76"/>
<comment type="caution">
    <text evidence="4">The sequence shown here is derived from an EMBL/GenBank/DDBJ whole genome shotgun (WGS) entry which is preliminary data.</text>
</comment>
<keyword evidence="2" id="KW-0460">Magnesium</keyword>
<dbReference type="SUPFAM" id="SSF48576">
    <property type="entry name" value="Terpenoid synthases"/>
    <property type="match status" value="1"/>
</dbReference>
<dbReference type="GO" id="GO:0000287">
    <property type="term" value="F:magnesium ion binding"/>
    <property type="evidence" value="ECO:0007669"/>
    <property type="project" value="InterPro"/>
</dbReference>
<protein>
    <recommendedName>
        <fullName evidence="3">Terpene synthase metal-binding domain-containing protein</fullName>
    </recommendedName>
</protein>
<keyword evidence="1" id="KW-0479">Metal-binding</keyword>
<keyword evidence="5" id="KW-1185">Reference proteome</keyword>
<reference evidence="4" key="1">
    <citation type="submission" date="2019-10" db="EMBL/GenBank/DDBJ databases">
        <authorList>
            <person name="Zhang R."/>
            <person name="Pan Y."/>
            <person name="Wang J."/>
            <person name="Ma R."/>
            <person name="Yu S."/>
        </authorList>
    </citation>
    <scope>NUCLEOTIDE SEQUENCE</scope>
    <source>
        <strain evidence="4">LA-IB0</strain>
        <tissue evidence="4">Leaf</tissue>
    </source>
</reference>
<dbReference type="PANTHER" id="PTHR31225:SF9">
    <property type="entry name" value="TERPENE SYNTHASE 10"/>
    <property type="match status" value="1"/>
</dbReference>